<name>A0A9P9XU44_9HYPO</name>
<evidence type="ECO:0000313" key="2">
    <source>
        <dbReference type="Proteomes" id="UP001055219"/>
    </source>
</evidence>
<organism evidence="1 2">
    <name type="scientific">Emericellopsis cladophorae</name>
    <dbReference type="NCBI Taxonomy" id="2686198"/>
    <lineage>
        <taxon>Eukaryota</taxon>
        <taxon>Fungi</taxon>
        <taxon>Dikarya</taxon>
        <taxon>Ascomycota</taxon>
        <taxon>Pezizomycotina</taxon>
        <taxon>Sordariomycetes</taxon>
        <taxon>Hypocreomycetidae</taxon>
        <taxon>Hypocreales</taxon>
        <taxon>Bionectriaceae</taxon>
        <taxon>Emericellopsis</taxon>
    </lineage>
</organism>
<reference evidence="1" key="2">
    <citation type="submission" date="2022-07" db="EMBL/GenBank/DDBJ databases">
        <authorList>
            <person name="Goncalves M.F.M."/>
            <person name="Hilario S."/>
            <person name="Van De Peer Y."/>
            <person name="Esteves A.C."/>
            <person name="Alves A."/>
        </authorList>
    </citation>
    <scope>NUCLEOTIDE SEQUENCE</scope>
    <source>
        <strain evidence="1">MUM 19.33</strain>
    </source>
</reference>
<dbReference type="GeneID" id="75829350"/>
<dbReference type="EMBL" id="JAGIXG020000102">
    <property type="protein sequence ID" value="KAI6777806.1"/>
    <property type="molecule type" value="Genomic_DNA"/>
</dbReference>
<evidence type="ECO:0000313" key="1">
    <source>
        <dbReference type="EMBL" id="KAI6777806.1"/>
    </source>
</evidence>
<reference evidence="1" key="1">
    <citation type="journal article" date="2021" name="J Fungi (Basel)">
        <title>Genomic and Metabolomic Analyses of the Marine Fungus Emericellopsis cladophorae: Insights into Saltwater Adaptability Mechanisms and Its Biosynthetic Potential.</title>
        <authorList>
            <person name="Goncalves M.F.M."/>
            <person name="Hilario S."/>
            <person name="Van de Peer Y."/>
            <person name="Esteves A.C."/>
            <person name="Alves A."/>
        </authorList>
    </citation>
    <scope>NUCLEOTIDE SEQUENCE</scope>
    <source>
        <strain evidence="1">MUM 19.33</strain>
    </source>
</reference>
<protein>
    <submittedName>
        <fullName evidence="1">Uncharacterized protein</fullName>
    </submittedName>
</protein>
<keyword evidence="2" id="KW-1185">Reference proteome</keyword>
<dbReference type="RefSeq" id="XP_051358662.1">
    <property type="nucleotide sequence ID" value="XM_051510437.1"/>
</dbReference>
<accession>A0A9P9XU44</accession>
<comment type="caution">
    <text evidence="1">The sequence shown here is derived from an EMBL/GenBank/DDBJ whole genome shotgun (WGS) entry which is preliminary data.</text>
</comment>
<sequence length="154" mass="16272">MALADLTACFLAKSNERTTEVTQGLESGAIAVEGRGVVPVACLVISSSVTRWCLGVLAGYEMVTHVAFPQGQTVKVRRVATWGYLATAATRRVAVIFGLLACALVRGAANVQRLTSLTWVAVVAATTAVVLTDARLLHWGSKQLGGWSWRTATA</sequence>
<dbReference type="Proteomes" id="UP001055219">
    <property type="component" value="Unassembled WGS sequence"/>
</dbReference>
<dbReference type="AlphaFoldDB" id="A0A9P9XU44"/>
<proteinExistence type="predicted"/>
<gene>
    <name evidence="1" type="ORF">J7T54_002842</name>
</gene>